<comment type="subcellular location">
    <subcellularLocation>
        <location evidence="1">Cell envelope</location>
    </subcellularLocation>
</comment>
<evidence type="ECO:0000256" key="4">
    <source>
        <dbReference type="ARBA" id="ARBA00023284"/>
    </source>
</evidence>
<dbReference type="Gene3D" id="3.40.30.10">
    <property type="entry name" value="Glutaredoxin"/>
    <property type="match status" value="1"/>
</dbReference>
<evidence type="ECO:0000256" key="3">
    <source>
        <dbReference type="ARBA" id="ARBA00023157"/>
    </source>
</evidence>
<name>A0A3D9RUA4_9FLAO</name>
<evidence type="ECO:0000259" key="6">
    <source>
        <dbReference type="PROSITE" id="PS51352"/>
    </source>
</evidence>
<keyword evidence="2" id="KW-0201">Cytochrome c-type biogenesis</keyword>
<evidence type="ECO:0000256" key="5">
    <source>
        <dbReference type="SAM" id="SignalP"/>
    </source>
</evidence>
<sequence length="448" mass="52595">MIKKILFVLLLISATIQSQTFVKGTMSPEIEDLEWIILYQLKGAKQLYIANTAIENGKFQLDFPENSPQGMYRLMYDMNNGGFVDVLYNNKNIELKFDPTFPLGTLKFLTSEENKLYANYQFQTDNVKHRLDSLQLSYFRLKDAIALKFTDQFYKKTLKNYVEIQNDFEINSENQLSNHFIKSSKKYYSPKIFSNPQQYLNSEKLHYFDFINFNDSVLQNSIFYTEKIVDYVFYLNRSDDVDVQNGLYKNAINEVAEKMGDNYSLTSSILTTLMYNFAQLENTVIIDYILENLYQKLPIAYQNSNDVNEIQEKVKLSVGKKAPDFIWKENNTTKSLYENNEASTYILVFWSTTCSHCLNEVPKLYEYIKENKNVHVIAIALENDEQGFNYHTEKFMNWTNVLGLGKWENKIAKEYKIVSTPTYFILDANKKIISKPEYFEDVKAYFVN</sequence>
<dbReference type="Proteomes" id="UP000256429">
    <property type="component" value="Unassembled WGS sequence"/>
</dbReference>
<keyword evidence="4" id="KW-0676">Redox-active center</keyword>
<organism evidence="7 8">
    <name type="scientific">Lutibacter oceani</name>
    <dbReference type="NCBI Taxonomy" id="1853311"/>
    <lineage>
        <taxon>Bacteria</taxon>
        <taxon>Pseudomonadati</taxon>
        <taxon>Bacteroidota</taxon>
        <taxon>Flavobacteriia</taxon>
        <taxon>Flavobacteriales</taxon>
        <taxon>Flavobacteriaceae</taxon>
        <taxon>Lutibacter</taxon>
    </lineage>
</organism>
<proteinExistence type="predicted"/>
<dbReference type="InterPro" id="IPR036249">
    <property type="entry name" value="Thioredoxin-like_sf"/>
</dbReference>
<dbReference type="OrthoDB" id="6399635at2"/>
<feature type="signal peptide" evidence="5">
    <location>
        <begin position="1"/>
        <end position="20"/>
    </location>
</feature>
<evidence type="ECO:0000256" key="2">
    <source>
        <dbReference type="ARBA" id="ARBA00022748"/>
    </source>
</evidence>
<keyword evidence="8" id="KW-1185">Reference proteome</keyword>
<dbReference type="RefSeq" id="WP_115878126.1">
    <property type="nucleotide sequence ID" value="NZ_QTTQ01000009.1"/>
</dbReference>
<dbReference type="InterPro" id="IPR000866">
    <property type="entry name" value="AhpC/TSA"/>
</dbReference>
<comment type="caution">
    <text evidence="7">The sequence shown here is derived from an EMBL/GenBank/DDBJ whole genome shotgun (WGS) entry which is preliminary data.</text>
</comment>
<keyword evidence="5" id="KW-0732">Signal</keyword>
<evidence type="ECO:0000313" key="7">
    <source>
        <dbReference type="EMBL" id="REE83437.1"/>
    </source>
</evidence>
<dbReference type="InterPro" id="IPR013766">
    <property type="entry name" value="Thioredoxin_domain"/>
</dbReference>
<dbReference type="Pfam" id="PF00578">
    <property type="entry name" value="AhpC-TSA"/>
    <property type="match status" value="1"/>
</dbReference>
<evidence type="ECO:0000313" key="8">
    <source>
        <dbReference type="Proteomes" id="UP000256429"/>
    </source>
</evidence>
<evidence type="ECO:0000256" key="1">
    <source>
        <dbReference type="ARBA" id="ARBA00004196"/>
    </source>
</evidence>
<dbReference type="GO" id="GO:0016853">
    <property type="term" value="F:isomerase activity"/>
    <property type="evidence" value="ECO:0007669"/>
    <property type="project" value="UniProtKB-KW"/>
</dbReference>
<feature type="domain" description="Thioredoxin" evidence="6">
    <location>
        <begin position="316"/>
        <end position="448"/>
    </location>
</feature>
<dbReference type="PANTHER" id="PTHR42852">
    <property type="entry name" value="THIOL:DISULFIDE INTERCHANGE PROTEIN DSBE"/>
    <property type="match status" value="1"/>
</dbReference>
<keyword evidence="7" id="KW-0413">Isomerase</keyword>
<protein>
    <submittedName>
        <fullName evidence="7">Thiol-disulfide isomerase/thioredoxin</fullName>
    </submittedName>
</protein>
<dbReference type="EMBL" id="QTTQ01000009">
    <property type="protein sequence ID" value="REE83437.1"/>
    <property type="molecule type" value="Genomic_DNA"/>
</dbReference>
<dbReference type="AlphaFoldDB" id="A0A3D9RUA4"/>
<feature type="chain" id="PRO_5017641253" evidence="5">
    <location>
        <begin position="21"/>
        <end position="448"/>
    </location>
</feature>
<dbReference type="GO" id="GO:0030313">
    <property type="term" value="C:cell envelope"/>
    <property type="evidence" value="ECO:0007669"/>
    <property type="project" value="UniProtKB-SubCell"/>
</dbReference>
<accession>A0A3D9RUA4</accession>
<dbReference type="PANTHER" id="PTHR42852:SF6">
    <property type="entry name" value="THIOL:DISULFIDE INTERCHANGE PROTEIN DSBE"/>
    <property type="match status" value="1"/>
</dbReference>
<gene>
    <name evidence="7" type="ORF">BX611_0728</name>
</gene>
<dbReference type="SUPFAM" id="SSF52833">
    <property type="entry name" value="Thioredoxin-like"/>
    <property type="match status" value="1"/>
</dbReference>
<dbReference type="InterPro" id="IPR050553">
    <property type="entry name" value="Thioredoxin_ResA/DsbE_sf"/>
</dbReference>
<dbReference type="PROSITE" id="PS51352">
    <property type="entry name" value="THIOREDOXIN_2"/>
    <property type="match status" value="1"/>
</dbReference>
<reference evidence="7 8" key="1">
    <citation type="submission" date="2018-08" db="EMBL/GenBank/DDBJ databases">
        <title>Genomic Encyclopedia of Type Strains, Phase III (KMG-III): the genomes of soil and plant-associated and newly described type strains.</title>
        <authorList>
            <person name="Whitman W."/>
        </authorList>
    </citation>
    <scope>NUCLEOTIDE SEQUENCE [LARGE SCALE GENOMIC DNA]</scope>
    <source>
        <strain evidence="7 8">325-5</strain>
    </source>
</reference>
<dbReference type="GO" id="GO:0017004">
    <property type="term" value="P:cytochrome complex assembly"/>
    <property type="evidence" value="ECO:0007669"/>
    <property type="project" value="UniProtKB-KW"/>
</dbReference>
<keyword evidence="3" id="KW-1015">Disulfide bond</keyword>